<protein>
    <submittedName>
        <fullName evidence="2">Uncharacterized protein</fullName>
    </submittedName>
</protein>
<name>A2FHV0_TRIV3</name>
<dbReference type="Proteomes" id="UP000001542">
    <property type="component" value="Unassembled WGS sequence"/>
</dbReference>
<dbReference type="KEGG" id="tva:4753280"/>
<keyword evidence="1" id="KW-0472">Membrane</keyword>
<accession>A2FHV0</accession>
<feature type="transmembrane region" description="Helical" evidence="1">
    <location>
        <begin position="423"/>
        <end position="444"/>
    </location>
</feature>
<evidence type="ECO:0000313" key="2">
    <source>
        <dbReference type="EMBL" id="EAX95523.1"/>
    </source>
</evidence>
<dbReference type="VEuPathDB" id="TrichDB:TVAG_310950"/>
<organism evidence="2 3">
    <name type="scientific">Trichomonas vaginalis (strain ATCC PRA-98 / G3)</name>
    <dbReference type="NCBI Taxonomy" id="412133"/>
    <lineage>
        <taxon>Eukaryota</taxon>
        <taxon>Metamonada</taxon>
        <taxon>Parabasalia</taxon>
        <taxon>Trichomonadida</taxon>
        <taxon>Trichomonadidae</taxon>
        <taxon>Trichomonas</taxon>
    </lineage>
</organism>
<keyword evidence="1" id="KW-0812">Transmembrane</keyword>
<sequence length="445" mass="51498">MFYFVVNASIKNINKFPLSEYIEEMNKYLSTITDPHPFYVASLIDWVKQNQIENPQLVTSNFIDALDYMQKILNEYPTLRDNEMLSEISGPLTPFLMNLDPLPLLFLSKIAPCFDEDLFKPLVQFIFKGFSKIEDEELVNLKFNFEDLPKTSVFLDMKEEVTRFQPSSTAFDKIFDYKYPNIDKLPAISTLIPKPKLNILKIVGLIANNLQNCSIPCIIQTFEKINENQKIPQYLDLCLFLTIVSSSINFNSLQNQNSMVSQNSMISQNLNSLQNVSSQNIYKSLIDTIIFNPSITIFETNLNESINNLLLVRSFCIKSIFKYPNLIAELFDRNVKYPEMFCELVLRLKESISEVSDEAFISSKLMHSFSTSMRYSIHNAFKDNQRIICEKNVCSIFTFLKELEKQKVNNPNIIKSWLSNEEFIFISLIALIVISGDCLFSMFLE</sequence>
<evidence type="ECO:0000313" key="3">
    <source>
        <dbReference type="Proteomes" id="UP000001542"/>
    </source>
</evidence>
<keyword evidence="1" id="KW-1133">Transmembrane helix</keyword>
<reference evidence="2" key="2">
    <citation type="journal article" date="2007" name="Science">
        <title>Draft genome sequence of the sexually transmitted pathogen Trichomonas vaginalis.</title>
        <authorList>
            <person name="Carlton J.M."/>
            <person name="Hirt R.P."/>
            <person name="Silva J.C."/>
            <person name="Delcher A.L."/>
            <person name="Schatz M."/>
            <person name="Zhao Q."/>
            <person name="Wortman J.R."/>
            <person name="Bidwell S.L."/>
            <person name="Alsmark U.C.M."/>
            <person name="Besteiro S."/>
            <person name="Sicheritz-Ponten T."/>
            <person name="Noel C.J."/>
            <person name="Dacks J.B."/>
            <person name="Foster P.G."/>
            <person name="Simillion C."/>
            <person name="Van de Peer Y."/>
            <person name="Miranda-Saavedra D."/>
            <person name="Barton G.J."/>
            <person name="Westrop G.D."/>
            <person name="Mueller S."/>
            <person name="Dessi D."/>
            <person name="Fiori P.L."/>
            <person name="Ren Q."/>
            <person name="Paulsen I."/>
            <person name="Zhang H."/>
            <person name="Bastida-Corcuera F.D."/>
            <person name="Simoes-Barbosa A."/>
            <person name="Brown M.T."/>
            <person name="Hayes R.D."/>
            <person name="Mukherjee M."/>
            <person name="Okumura C.Y."/>
            <person name="Schneider R."/>
            <person name="Smith A.J."/>
            <person name="Vanacova S."/>
            <person name="Villalvazo M."/>
            <person name="Haas B.J."/>
            <person name="Pertea M."/>
            <person name="Feldblyum T.V."/>
            <person name="Utterback T.R."/>
            <person name="Shu C.L."/>
            <person name="Osoegawa K."/>
            <person name="de Jong P.J."/>
            <person name="Hrdy I."/>
            <person name="Horvathova L."/>
            <person name="Zubacova Z."/>
            <person name="Dolezal P."/>
            <person name="Malik S.B."/>
            <person name="Logsdon J.M. Jr."/>
            <person name="Henze K."/>
            <person name="Gupta A."/>
            <person name="Wang C.C."/>
            <person name="Dunne R.L."/>
            <person name="Upcroft J.A."/>
            <person name="Upcroft P."/>
            <person name="White O."/>
            <person name="Salzberg S.L."/>
            <person name="Tang P."/>
            <person name="Chiu C.-H."/>
            <person name="Lee Y.-S."/>
            <person name="Embley T.M."/>
            <person name="Coombs G.H."/>
            <person name="Mottram J.C."/>
            <person name="Tachezy J."/>
            <person name="Fraser-Liggett C.M."/>
            <person name="Johnson P.J."/>
        </authorList>
    </citation>
    <scope>NUCLEOTIDE SEQUENCE [LARGE SCALE GENOMIC DNA]</scope>
    <source>
        <strain evidence="2">G3</strain>
    </source>
</reference>
<dbReference type="InParanoid" id="A2FHV0"/>
<dbReference type="AlphaFoldDB" id="A2FHV0"/>
<dbReference type="VEuPathDB" id="TrichDB:TVAGG3_0780680"/>
<proteinExistence type="predicted"/>
<evidence type="ECO:0000256" key="1">
    <source>
        <dbReference type="SAM" id="Phobius"/>
    </source>
</evidence>
<gene>
    <name evidence="2" type="ORF">TVAG_310950</name>
</gene>
<reference evidence="2" key="1">
    <citation type="submission" date="2006-10" db="EMBL/GenBank/DDBJ databases">
        <authorList>
            <person name="Amadeo P."/>
            <person name="Zhao Q."/>
            <person name="Wortman J."/>
            <person name="Fraser-Liggett C."/>
            <person name="Carlton J."/>
        </authorList>
    </citation>
    <scope>NUCLEOTIDE SEQUENCE</scope>
    <source>
        <strain evidence="2">G3</strain>
    </source>
</reference>
<dbReference type="EMBL" id="DS113801">
    <property type="protein sequence ID" value="EAX95523.1"/>
    <property type="molecule type" value="Genomic_DNA"/>
</dbReference>
<keyword evidence="3" id="KW-1185">Reference proteome</keyword>